<dbReference type="Proteomes" id="UP000233256">
    <property type="component" value="Unassembled WGS sequence"/>
</dbReference>
<evidence type="ECO:0000259" key="1">
    <source>
        <dbReference type="Pfam" id="PF00534"/>
    </source>
</evidence>
<feature type="domain" description="Glycosyl transferase family 1" evidence="1">
    <location>
        <begin position="218"/>
        <end position="375"/>
    </location>
</feature>
<dbReference type="GO" id="GO:0016757">
    <property type="term" value="F:glycosyltransferase activity"/>
    <property type="evidence" value="ECO:0007669"/>
    <property type="project" value="InterPro"/>
</dbReference>
<dbReference type="Pfam" id="PF00534">
    <property type="entry name" value="Glycos_transf_1"/>
    <property type="match status" value="1"/>
</dbReference>
<proteinExistence type="predicted"/>
<name>A0A2N1PV37_9BACT</name>
<reference evidence="2 3" key="1">
    <citation type="journal article" date="2017" name="ISME J.">
        <title>Potential for microbial H2 and metal transformations associated with novel bacteria and archaea in deep terrestrial subsurface sediments.</title>
        <authorList>
            <person name="Hernsdorf A.W."/>
            <person name="Amano Y."/>
            <person name="Miyakawa K."/>
            <person name="Ise K."/>
            <person name="Suzuki Y."/>
            <person name="Anantharaman K."/>
            <person name="Probst A."/>
            <person name="Burstein D."/>
            <person name="Thomas B.C."/>
            <person name="Banfield J.F."/>
        </authorList>
    </citation>
    <scope>NUCLEOTIDE SEQUENCE [LARGE SCALE GENOMIC DNA]</scope>
    <source>
        <strain evidence="2">HGW-Wallbacteria-1</strain>
    </source>
</reference>
<dbReference type="PANTHER" id="PTHR12526">
    <property type="entry name" value="GLYCOSYLTRANSFERASE"/>
    <property type="match status" value="1"/>
</dbReference>
<evidence type="ECO:0000313" key="3">
    <source>
        <dbReference type="Proteomes" id="UP000233256"/>
    </source>
</evidence>
<dbReference type="Gene3D" id="3.40.50.2000">
    <property type="entry name" value="Glycogen Phosphorylase B"/>
    <property type="match status" value="2"/>
</dbReference>
<dbReference type="SUPFAM" id="SSF53756">
    <property type="entry name" value="UDP-Glycosyltransferase/glycogen phosphorylase"/>
    <property type="match status" value="1"/>
</dbReference>
<evidence type="ECO:0000313" key="2">
    <source>
        <dbReference type="EMBL" id="PKK92162.1"/>
    </source>
</evidence>
<comment type="caution">
    <text evidence="2">The sequence shown here is derived from an EMBL/GenBank/DDBJ whole genome shotgun (WGS) entry which is preliminary data.</text>
</comment>
<dbReference type="InterPro" id="IPR001296">
    <property type="entry name" value="Glyco_trans_1"/>
</dbReference>
<protein>
    <recommendedName>
        <fullName evidence="1">Glycosyl transferase family 1 domain-containing protein</fullName>
    </recommendedName>
</protein>
<organism evidence="2 3">
    <name type="scientific">Candidatus Wallbacteria bacterium HGW-Wallbacteria-1</name>
    <dbReference type="NCBI Taxonomy" id="2013854"/>
    <lineage>
        <taxon>Bacteria</taxon>
        <taxon>Candidatus Walliibacteriota</taxon>
    </lineage>
</organism>
<dbReference type="EMBL" id="PGXC01000001">
    <property type="protein sequence ID" value="PKK92162.1"/>
    <property type="molecule type" value="Genomic_DNA"/>
</dbReference>
<sequence>MTGPALALIVRSGLDLNGPGLLAIGLFRAFREQGIPCAMILGEASDGALRSLYGQGATEGDLLFLEQLSHGFSPIDLLRPSVAARIAAFLSVFTDSFHGGKSVCDDGPAFSGRGTAVLGLNHRSALLMWAFHRLGFFRFHGDHFRNLASFRFFSLAVGKGGEYLFPLFPIPISAVSPSQAAWIRQRGGRVDAVIGNGIINSSEIAPLIRERQRLRKSLRREMGWGENAFVACCLSSHFPVKGTMRIPEVAAGCPGLHIIAAGSGPLSNQVNGRADELGLGSRYRMIPATEQRLEILAGADIFLHLPHDETFCIAVTEAMALGVVPVVSPVGALPGMIQPGVNGYLTEGNPIDSAVKRISGLMTHEGRNRLKQMAHAASSMAVNRFRDSYTIFRYLQAMGFYS</sequence>
<dbReference type="AlphaFoldDB" id="A0A2N1PV37"/>
<gene>
    <name evidence="2" type="ORF">CVV64_01730</name>
</gene>
<accession>A0A2N1PV37</accession>